<dbReference type="AlphaFoldDB" id="A0AAD8UA31"/>
<reference evidence="1" key="1">
    <citation type="submission" date="2021-12" db="EMBL/GenBank/DDBJ databases">
        <title>Comparative genomics, transcriptomics and evolutionary studies reveal genomic signatures of adaptation to plant cell wall in hemibiotrophic fungi.</title>
        <authorList>
            <consortium name="DOE Joint Genome Institute"/>
            <person name="Baroncelli R."/>
            <person name="Diaz J.F."/>
            <person name="Benocci T."/>
            <person name="Peng M."/>
            <person name="Battaglia E."/>
            <person name="Haridas S."/>
            <person name="Andreopoulos W."/>
            <person name="Labutti K."/>
            <person name="Pangilinan J."/>
            <person name="Floch G.L."/>
            <person name="Makela M.R."/>
            <person name="Henrissat B."/>
            <person name="Grigoriev I.V."/>
            <person name="Crouch J.A."/>
            <person name="De Vries R.P."/>
            <person name="Sukno S.A."/>
            <person name="Thon M.R."/>
        </authorList>
    </citation>
    <scope>NUCLEOTIDE SEQUENCE</scope>
    <source>
        <strain evidence="1">CBS 112980</strain>
    </source>
</reference>
<sequence>MGAADEDVNALSTAETKTGAKTHLPALNGASKLPYELVLDVMNHAILQAERNDFPTRSLLHINRKVVDNDAWSAVGHPRAALKPLVERMSKVYVGNGSFFTPINFDDVEILKSLPSLRRVDLDIGRKGYLEWGQEDGLVELEVGSGDWKIYAELFPDLPDWAENHESTFPTI</sequence>
<name>A0AAD8UA31_GLOAC</name>
<protein>
    <submittedName>
        <fullName evidence="1">Uncharacterized protein</fullName>
    </submittedName>
</protein>
<dbReference type="EMBL" id="JAHMHS010000230">
    <property type="protein sequence ID" value="KAK1706120.1"/>
    <property type="molecule type" value="Genomic_DNA"/>
</dbReference>
<organism evidence="1 2">
    <name type="scientific">Glomerella acutata</name>
    <name type="common">Colletotrichum acutatum</name>
    <dbReference type="NCBI Taxonomy" id="27357"/>
    <lineage>
        <taxon>Eukaryota</taxon>
        <taxon>Fungi</taxon>
        <taxon>Dikarya</taxon>
        <taxon>Ascomycota</taxon>
        <taxon>Pezizomycotina</taxon>
        <taxon>Sordariomycetes</taxon>
        <taxon>Hypocreomycetidae</taxon>
        <taxon>Glomerellales</taxon>
        <taxon>Glomerellaceae</taxon>
        <taxon>Colletotrichum</taxon>
        <taxon>Colletotrichum acutatum species complex</taxon>
    </lineage>
</organism>
<comment type="caution">
    <text evidence="1">The sequence shown here is derived from an EMBL/GenBank/DDBJ whole genome shotgun (WGS) entry which is preliminary data.</text>
</comment>
<dbReference type="RefSeq" id="XP_060357768.1">
    <property type="nucleotide sequence ID" value="XM_060510997.1"/>
</dbReference>
<dbReference type="GeneID" id="85394896"/>
<evidence type="ECO:0000313" key="2">
    <source>
        <dbReference type="Proteomes" id="UP001244207"/>
    </source>
</evidence>
<keyword evidence="2" id="KW-1185">Reference proteome</keyword>
<evidence type="ECO:0000313" key="1">
    <source>
        <dbReference type="EMBL" id="KAK1706120.1"/>
    </source>
</evidence>
<proteinExistence type="predicted"/>
<gene>
    <name evidence="1" type="ORF">BDZ83DRAFT_657964</name>
</gene>
<accession>A0AAD8UA31</accession>
<dbReference type="Proteomes" id="UP001244207">
    <property type="component" value="Unassembled WGS sequence"/>
</dbReference>